<organism evidence="2">
    <name type="scientific">marine sediment metagenome</name>
    <dbReference type="NCBI Taxonomy" id="412755"/>
    <lineage>
        <taxon>unclassified sequences</taxon>
        <taxon>metagenomes</taxon>
        <taxon>ecological metagenomes</taxon>
    </lineage>
</organism>
<sequence length="138" mass="15903">MSSPFPYDPEQLLSPSRLKEYREIFTTPNEKSVLEMTKVELSAHIKHLESFVKNAIPAEPLPFDEHDYNVKDEEDDVKPKTLPKREGPKQYFHASQDLMLIRAHMDMTGCSEAESLQKLGAAGRLGRKTRKSNFKRRT</sequence>
<dbReference type="EMBL" id="BARS01004544">
    <property type="protein sequence ID" value="GAF79840.1"/>
    <property type="molecule type" value="Genomic_DNA"/>
</dbReference>
<gene>
    <name evidence="2" type="ORF">S01H1_08880</name>
</gene>
<feature type="region of interest" description="Disordered" evidence="1">
    <location>
        <begin position="62"/>
        <end position="89"/>
    </location>
</feature>
<accession>X0TUN9</accession>
<feature type="region of interest" description="Disordered" evidence="1">
    <location>
        <begin position="118"/>
        <end position="138"/>
    </location>
</feature>
<reference evidence="2" key="1">
    <citation type="journal article" date="2014" name="Front. Microbiol.">
        <title>High frequency of phylogenetically diverse reductive dehalogenase-homologous genes in deep subseafloor sedimentary metagenomes.</title>
        <authorList>
            <person name="Kawai M."/>
            <person name="Futagami T."/>
            <person name="Toyoda A."/>
            <person name="Takaki Y."/>
            <person name="Nishi S."/>
            <person name="Hori S."/>
            <person name="Arai W."/>
            <person name="Tsubouchi T."/>
            <person name="Morono Y."/>
            <person name="Uchiyama I."/>
            <person name="Ito T."/>
            <person name="Fujiyama A."/>
            <person name="Inagaki F."/>
            <person name="Takami H."/>
        </authorList>
    </citation>
    <scope>NUCLEOTIDE SEQUENCE</scope>
    <source>
        <strain evidence="2">Expedition CK06-06</strain>
    </source>
</reference>
<proteinExistence type="predicted"/>
<protein>
    <submittedName>
        <fullName evidence="2">Uncharacterized protein</fullName>
    </submittedName>
</protein>
<name>X0TUN9_9ZZZZ</name>
<comment type="caution">
    <text evidence="2">The sequence shown here is derived from an EMBL/GenBank/DDBJ whole genome shotgun (WGS) entry which is preliminary data.</text>
</comment>
<evidence type="ECO:0000313" key="2">
    <source>
        <dbReference type="EMBL" id="GAF79840.1"/>
    </source>
</evidence>
<evidence type="ECO:0000256" key="1">
    <source>
        <dbReference type="SAM" id="MobiDB-lite"/>
    </source>
</evidence>
<dbReference type="AlphaFoldDB" id="X0TUN9"/>
<feature type="compositionally biased region" description="Basic residues" evidence="1">
    <location>
        <begin position="125"/>
        <end position="138"/>
    </location>
</feature>
<feature type="compositionally biased region" description="Basic and acidic residues" evidence="1">
    <location>
        <begin position="63"/>
        <end position="88"/>
    </location>
</feature>